<dbReference type="InterPro" id="IPR001242">
    <property type="entry name" value="Condensation_dom"/>
</dbReference>
<gene>
    <name evidence="5" type="ORF">D7Y13_15555</name>
</gene>
<dbReference type="Gene3D" id="2.30.38.10">
    <property type="entry name" value="Luciferase, Domain 3"/>
    <property type="match status" value="2"/>
</dbReference>
<feature type="domain" description="Carrier" evidence="4">
    <location>
        <begin position="766"/>
        <end position="841"/>
    </location>
</feature>
<dbReference type="PROSITE" id="PS00455">
    <property type="entry name" value="AMP_BINDING"/>
    <property type="match status" value="2"/>
</dbReference>
<dbReference type="PANTHER" id="PTHR45527">
    <property type="entry name" value="NONRIBOSOMAL PEPTIDE SYNTHETASE"/>
    <property type="match status" value="1"/>
</dbReference>
<evidence type="ECO:0000256" key="3">
    <source>
        <dbReference type="ARBA" id="ARBA00022553"/>
    </source>
</evidence>
<keyword evidence="6" id="KW-1185">Reference proteome</keyword>
<keyword evidence="3" id="KW-0597">Phosphoprotein</keyword>
<dbReference type="InterPro" id="IPR010071">
    <property type="entry name" value="AA_adenyl_dom"/>
</dbReference>
<comment type="cofactor">
    <cofactor evidence="1">
        <name>pantetheine 4'-phosphate</name>
        <dbReference type="ChEBI" id="CHEBI:47942"/>
    </cofactor>
</comment>
<dbReference type="SUPFAM" id="SSF56801">
    <property type="entry name" value="Acetyl-CoA synthetase-like"/>
    <property type="match status" value="2"/>
</dbReference>
<dbReference type="InterPro" id="IPR009081">
    <property type="entry name" value="PP-bd_ACP"/>
</dbReference>
<evidence type="ECO:0000313" key="6">
    <source>
        <dbReference type="Proteomes" id="UP000278907"/>
    </source>
</evidence>
<organism evidence="5 6">
    <name type="scientific">Corallococcus praedator</name>
    <dbReference type="NCBI Taxonomy" id="2316724"/>
    <lineage>
        <taxon>Bacteria</taxon>
        <taxon>Pseudomonadati</taxon>
        <taxon>Myxococcota</taxon>
        <taxon>Myxococcia</taxon>
        <taxon>Myxococcales</taxon>
        <taxon>Cystobacterineae</taxon>
        <taxon>Myxococcaceae</taxon>
        <taxon>Corallococcus</taxon>
    </lineage>
</organism>
<dbReference type="InterPro" id="IPR023213">
    <property type="entry name" value="CAT-like_dom_sf"/>
</dbReference>
<sequence length="2360" mass="258890">MTPEPLLPDASVSFWQQHLAGAPALLELPTDRPRPPAQRLQGGSFPWTISASLTAALEALALREAVPLFVPLLAGYSALLHRYSRQDDLVVGASVARTDGGVLALRQNLFGNPRFVELMARVHAIHQAAETHRALPFEKLVGALPGTQGFNHAPVFQVMFVFAPLADQPADTQRARCDLVLSVSKSQEGLRATFEYDTDLFDSERIQRMASHLQTFLEAAVAQPSRPIAALPLLPDAERQRVLHAWNDATADFPRDVCVHERFALQASLTPDAPAVTYGALTLSYRQLDERSNQLAWHLRSLGVGPEVLVGLCVERSVDLIVGMLAVLKAGGAYLPLDSSHPAERLAFMLQDARVGVLLVHQQKLEHLPPFSGATVVLDSSATAEVLDQQPTQGLPRTSGPENLAYVIFTSGSTGRPKGSAIFHRGILALAFDALLHPFAASDRVAQASNISFDPSTFEIWGALLHGAHLIGITANPAHSPHEFVAQVQDARVSTMFLTTAVLHLLARQVPAAFSALDTLVFGGEAADPLALREILQHGPPKRLVNGYGPTECTVFSSFHLVDSAPPLGIPVSIGGPLSNGPLFLLDAHLHPVPIGIPGELYVSGERLGRGYFNRPELTARIYLPNPFSSVPGARLYKTGDLARFLPDGRIEYLGRADHQVKVRGYRVELGEIEEALRLHPAIKDASVIAREAGGDRRLAAYLVPHNAVPAVSELRAWLRERLPEHMVPASFTPLAALPLTVNGKVDRRALPAPEPARGDALSYVPPRTPTEVALCRLWASLLDVERVSLTDNFFHLGGHSLLATQLVSRVNETFHLRLPIRRIFEAPTLVVMAEAIETARRTGISEEGPPLVAFPHEGDQPLSFAQERLLFVEQLHPGHATYRIPVSYRITSPLDVEVLERSLTELTRRHEALRTVFAATETAFVTRIQPVRPFALQMVDVRNLSASEQAAEAARYAREELERPMELVSGPLFQGTLLRLGEQEHLLLLTIHHIVSDGWSLGVLLRELRTVYEDFSAGRPSSLPPLPIQYVEFGVWQRQWLRDDTLERLFTYWSKQLEGAPLLLELPMDRPRPPIHRFRGKTLTFGLSPAVSQGIEDLCRQESVTLFMGLLAGFSALLHRYSGQQDLIVGAPIAGRIRPEIEGIVGLFVNTLALRQDLSGNPSFIELMRRAREVTLGAYAHQDLPFEKLVEHFHPERSLSHALVVQVMFVLQNAPVLEVQPSAALQMTATAEPWELSTGTSKCDLILFMSKSPEGLRATFEYDTDLFDSERIQRMASHLQTLLEAAVAQPSRPIASLPLLPKAERQRVLHAWNDATVEFPQDVCVHERFALQASLTPDAPAVTYGDLTLSYRQLDERSNQFAWHLRSLGVGPEVLVGLCVERSPDLIIGMLAVLKAGGAYLPLDASHPAERLAFMLQDARVSVLLVHEHKRQQLPAFSGATVCIDTEAEALSRLSSAPLPRTSGPENLAYVIFTSGSTGRPKGSAIFHRGILALAFDPLLHPFAASDRVAQASNASFDPSTFEIWGALLHGAHLIGITANPAHSPHEFAAQVRDTQVSVMFVTTAVLHLLARQVPAAFSGLKTLVFGGEAADPLALREVLQHGPPQRLVNGYGPTECTVFSSFHLVDAPPALGFPVPIGGPLTNGPLYLLDGLLQPVPIGVPGELYVSGERLGRGYFNRPELTARIYLPNPFSSVPGARLYKTGDLARFLPDGRIEYLGRADHQVKVRGYRVELGEIEEALRLHPAIKDASVIAREAGGDRRLAAYLVPHDSVPDVSELRAWLRERLPEHMVPASFTPLAALPLTVNGKVDRRALPAPEPARGDALSYVPPRTPTEVALCRLWASLLDVERVGLHDNFFHLGGHSLLATQLVSRIRAELGAELALRVLFTGPTVAEMAQHLGTLVPDDGPRAVPPLVRASRDRALPLSYSQERLYRFFLRAPTSSAYNIPIGFRIRGPVRIDALRDALQGLLERHESMRVKFSEEDGQLVQRVTPAGEFPWRFEDLRGQPDAEAAAWRHILADAATPFDLTRDPLVRASLLCVKDDEHLLLICVHHISADGWSMGVIARELGALYSARVEGCESDLAPLVVQYPDYAAWQRTWLTGTELSRRLAYWQQSLAGAPTELQLPTDRPRPPVRTFNGTHREVHLGRDRSDALHALCRRENVTPFMAMLSAFGVVLARRSGQEEVVIGSPIANRLLPELEPLIGMFVNGLCLRVSLRGSPGFRTLLQRVREETLGAYAHQEVPVDQIVVSLGVELPVNRSPVFQVMFVLQNAPEAPFELPGLTVTPVEVNRGSVTYELALSFTEMAGGFSGVLEFNTDLFDARTAEGIHADFIRVLDAVLANPDLPMGLEAPSP</sequence>
<dbReference type="Pfam" id="PF13193">
    <property type="entry name" value="AMP-binding_C"/>
    <property type="match status" value="2"/>
</dbReference>
<keyword evidence="2" id="KW-0596">Phosphopantetheine</keyword>
<evidence type="ECO:0000256" key="2">
    <source>
        <dbReference type="ARBA" id="ARBA00022450"/>
    </source>
</evidence>
<dbReference type="InterPro" id="IPR020845">
    <property type="entry name" value="AMP-binding_CS"/>
</dbReference>
<name>A0ABX9QHZ4_9BACT</name>
<dbReference type="Gene3D" id="1.10.1200.10">
    <property type="entry name" value="ACP-like"/>
    <property type="match status" value="2"/>
</dbReference>
<dbReference type="SUPFAM" id="SSF47336">
    <property type="entry name" value="ACP-like"/>
    <property type="match status" value="2"/>
</dbReference>
<dbReference type="PANTHER" id="PTHR45527:SF1">
    <property type="entry name" value="FATTY ACID SYNTHASE"/>
    <property type="match status" value="1"/>
</dbReference>
<reference evidence="5 6" key="1">
    <citation type="submission" date="2018-09" db="EMBL/GenBank/DDBJ databases">
        <authorList>
            <person name="Livingstone P.G."/>
            <person name="Whitworth D.E."/>
        </authorList>
    </citation>
    <scope>NUCLEOTIDE SEQUENCE [LARGE SCALE GENOMIC DNA]</scope>
    <source>
        <strain evidence="5 6">CA031B</strain>
    </source>
</reference>
<proteinExistence type="predicted"/>
<dbReference type="InterPro" id="IPR020806">
    <property type="entry name" value="PKS_PP-bd"/>
</dbReference>
<dbReference type="InterPro" id="IPR036736">
    <property type="entry name" value="ACP-like_sf"/>
</dbReference>
<dbReference type="InterPro" id="IPR045851">
    <property type="entry name" value="AMP-bd_C_sf"/>
</dbReference>
<dbReference type="CDD" id="cd19531">
    <property type="entry name" value="LCL_NRPS-like"/>
    <property type="match status" value="2"/>
</dbReference>
<accession>A0ABX9QHZ4</accession>
<dbReference type="InterPro" id="IPR006162">
    <property type="entry name" value="Ppantetheine_attach_site"/>
</dbReference>
<evidence type="ECO:0000256" key="1">
    <source>
        <dbReference type="ARBA" id="ARBA00001957"/>
    </source>
</evidence>
<dbReference type="RefSeq" id="WP_120584338.1">
    <property type="nucleotide sequence ID" value="NZ_RAWI01000100.1"/>
</dbReference>
<dbReference type="Gene3D" id="3.40.50.980">
    <property type="match status" value="4"/>
</dbReference>
<evidence type="ECO:0000259" key="4">
    <source>
        <dbReference type="PROSITE" id="PS50075"/>
    </source>
</evidence>
<dbReference type="SMART" id="SM00823">
    <property type="entry name" value="PKS_PP"/>
    <property type="match status" value="2"/>
</dbReference>
<dbReference type="CDD" id="cd12117">
    <property type="entry name" value="A_NRPS_Srf_like"/>
    <property type="match status" value="2"/>
</dbReference>
<dbReference type="Pfam" id="PF00550">
    <property type="entry name" value="PP-binding"/>
    <property type="match status" value="2"/>
</dbReference>
<dbReference type="Gene3D" id="3.30.300.30">
    <property type="match status" value="2"/>
</dbReference>
<dbReference type="PROSITE" id="PS00012">
    <property type="entry name" value="PHOSPHOPANTETHEINE"/>
    <property type="match status" value="2"/>
</dbReference>
<dbReference type="SUPFAM" id="SSF52777">
    <property type="entry name" value="CoA-dependent acyltransferases"/>
    <property type="match status" value="5"/>
</dbReference>
<dbReference type="NCBIfam" id="TIGR01733">
    <property type="entry name" value="AA-adenyl-dom"/>
    <property type="match status" value="2"/>
</dbReference>
<evidence type="ECO:0000313" key="5">
    <source>
        <dbReference type="EMBL" id="RKI08664.1"/>
    </source>
</evidence>
<dbReference type="Pfam" id="PF00501">
    <property type="entry name" value="AMP-binding"/>
    <property type="match status" value="2"/>
</dbReference>
<protein>
    <submittedName>
        <fullName evidence="5">Amino acid adenylation domain-containing protein</fullName>
    </submittedName>
</protein>
<dbReference type="PROSITE" id="PS50075">
    <property type="entry name" value="CARRIER"/>
    <property type="match status" value="2"/>
</dbReference>
<dbReference type="Gene3D" id="3.30.559.30">
    <property type="entry name" value="Nonribosomal peptide synthetase, condensation domain"/>
    <property type="match status" value="3"/>
</dbReference>
<dbReference type="Gene3D" id="3.30.559.10">
    <property type="entry name" value="Chloramphenicol acetyltransferase-like domain"/>
    <property type="match status" value="2"/>
</dbReference>
<dbReference type="EMBL" id="RAWI01000100">
    <property type="protein sequence ID" value="RKI08664.1"/>
    <property type="molecule type" value="Genomic_DNA"/>
</dbReference>
<dbReference type="InterPro" id="IPR025110">
    <property type="entry name" value="AMP-bd_C"/>
</dbReference>
<dbReference type="Pfam" id="PF00668">
    <property type="entry name" value="Condensation"/>
    <property type="match status" value="3"/>
</dbReference>
<dbReference type="InterPro" id="IPR000873">
    <property type="entry name" value="AMP-dep_synth/lig_dom"/>
</dbReference>
<dbReference type="Proteomes" id="UP000278907">
    <property type="component" value="Unassembled WGS sequence"/>
</dbReference>
<feature type="domain" description="Carrier" evidence="4">
    <location>
        <begin position="1831"/>
        <end position="1906"/>
    </location>
</feature>
<comment type="caution">
    <text evidence="5">The sequence shown here is derived from an EMBL/GenBank/DDBJ whole genome shotgun (WGS) entry which is preliminary data.</text>
</comment>